<evidence type="ECO:0000259" key="5">
    <source>
        <dbReference type="PROSITE" id="PS50977"/>
    </source>
</evidence>
<proteinExistence type="predicted"/>
<dbReference type="Pfam" id="PF00440">
    <property type="entry name" value="TetR_N"/>
    <property type="match status" value="1"/>
</dbReference>
<sequence>MSVRERKKRQLAEREQSFLDQAWAMIQADGVLNLQMARLASACEYSVGTLYQHFSSKEDLLVALATRSVGERLELYQRASQWQAPSRHRMLAILLADVLIAQKAPEYFRLAQYVSTHTIWMAASGPRREAALEASQPLGAAVENIVKDAVQSGDVRLYGLSARELSAGLWAMCEGMHSLVSAAGLLEAHSVPRPFQLLMASANAWLNGQQWRPEVALDDVAQQNAVLLQIMDEVFVDFPKTACPVVALKDSD</sequence>
<dbReference type="InterPro" id="IPR001647">
    <property type="entry name" value="HTH_TetR"/>
</dbReference>
<evidence type="ECO:0000313" key="6">
    <source>
        <dbReference type="EMBL" id="NHO66255.1"/>
    </source>
</evidence>
<feature type="domain" description="HTH tetR-type" evidence="5">
    <location>
        <begin position="12"/>
        <end position="72"/>
    </location>
</feature>
<dbReference type="PROSITE" id="PS50977">
    <property type="entry name" value="HTH_TETR_2"/>
    <property type="match status" value="1"/>
</dbReference>
<keyword evidence="3" id="KW-0804">Transcription</keyword>
<dbReference type="GO" id="GO:0000976">
    <property type="term" value="F:transcription cis-regulatory region binding"/>
    <property type="evidence" value="ECO:0007669"/>
    <property type="project" value="TreeGrafter"/>
</dbReference>
<feature type="DNA-binding region" description="H-T-H motif" evidence="4">
    <location>
        <begin position="35"/>
        <end position="54"/>
    </location>
</feature>
<dbReference type="Proteomes" id="UP000787472">
    <property type="component" value="Unassembled WGS sequence"/>
</dbReference>
<evidence type="ECO:0000256" key="4">
    <source>
        <dbReference type="PROSITE-ProRule" id="PRU00335"/>
    </source>
</evidence>
<evidence type="ECO:0000256" key="2">
    <source>
        <dbReference type="ARBA" id="ARBA00023125"/>
    </source>
</evidence>
<keyword evidence="7" id="KW-1185">Reference proteome</keyword>
<dbReference type="Gene3D" id="1.10.10.60">
    <property type="entry name" value="Homeodomain-like"/>
    <property type="match status" value="1"/>
</dbReference>
<evidence type="ECO:0000313" key="7">
    <source>
        <dbReference type="Proteomes" id="UP000787472"/>
    </source>
</evidence>
<evidence type="ECO:0000256" key="3">
    <source>
        <dbReference type="ARBA" id="ARBA00023163"/>
    </source>
</evidence>
<dbReference type="SUPFAM" id="SSF46689">
    <property type="entry name" value="Homeodomain-like"/>
    <property type="match status" value="1"/>
</dbReference>
<keyword evidence="2 4" id="KW-0238">DNA-binding</keyword>
<name>A0A9E5JXC8_9GAMM</name>
<dbReference type="AlphaFoldDB" id="A0A9E5JXC8"/>
<gene>
    <name evidence="6" type="ORF">G8770_11940</name>
</gene>
<dbReference type="RefSeq" id="WP_167186751.1">
    <property type="nucleotide sequence ID" value="NZ_JAAONZ010000008.1"/>
</dbReference>
<dbReference type="InterPro" id="IPR009057">
    <property type="entry name" value="Homeodomain-like_sf"/>
</dbReference>
<comment type="caution">
    <text evidence="6">The sequence shown here is derived from an EMBL/GenBank/DDBJ whole genome shotgun (WGS) entry which is preliminary data.</text>
</comment>
<accession>A0A9E5JXC8</accession>
<dbReference type="EMBL" id="JAAONZ010000008">
    <property type="protein sequence ID" value="NHO66255.1"/>
    <property type="molecule type" value="Genomic_DNA"/>
</dbReference>
<evidence type="ECO:0000256" key="1">
    <source>
        <dbReference type="ARBA" id="ARBA00023015"/>
    </source>
</evidence>
<dbReference type="InterPro" id="IPR050109">
    <property type="entry name" value="HTH-type_TetR-like_transc_reg"/>
</dbReference>
<organism evidence="6 7">
    <name type="scientific">Pseudomaricurvus hydrocarbonicus</name>
    <dbReference type="NCBI Taxonomy" id="1470433"/>
    <lineage>
        <taxon>Bacteria</taxon>
        <taxon>Pseudomonadati</taxon>
        <taxon>Pseudomonadota</taxon>
        <taxon>Gammaproteobacteria</taxon>
        <taxon>Cellvibrionales</taxon>
        <taxon>Cellvibrionaceae</taxon>
        <taxon>Pseudomaricurvus</taxon>
    </lineage>
</organism>
<dbReference type="Gene3D" id="1.10.357.10">
    <property type="entry name" value="Tetracycline Repressor, domain 2"/>
    <property type="match status" value="1"/>
</dbReference>
<dbReference type="PANTHER" id="PTHR30055">
    <property type="entry name" value="HTH-TYPE TRANSCRIPTIONAL REGULATOR RUTR"/>
    <property type="match status" value="1"/>
</dbReference>
<reference evidence="6" key="1">
    <citation type="submission" date="2020-03" db="EMBL/GenBank/DDBJ databases">
        <authorList>
            <person name="Guo F."/>
        </authorList>
    </citation>
    <scope>NUCLEOTIDE SEQUENCE</scope>
    <source>
        <strain evidence="6">JCM 30134</strain>
    </source>
</reference>
<keyword evidence="1" id="KW-0805">Transcription regulation</keyword>
<dbReference type="GO" id="GO:0003700">
    <property type="term" value="F:DNA-binding transcription factor activity"/>
    <property type="evidence" value="ECO:0007669"/>
    <property type="project" value="TreeGrafter"/>
</dbReference>
<protein>
    <submittedName>
        <fullName evidence="6">TetR/AcrR family transcriptional regulator</fullName>
    </submittedName>
</protein>
<dbReference type="PANTHER" id="PTHR30055:SF234">
    <property type="entry name" value="HTH-TYPE TRANSCRIPTIONAL REGULATOR BETI"/>
    <property type="match status" value="1"/>
</dbReference>